<dbReference type="Pfam" id="PF24997">
    <property type="entry name" value="PSF1_C"/>
    <property type="match status" value="1"/>
</dbReference>
<evidence type="ECO:0000256" key="5">
    <source>
        <dbReference type="ARBA" id="ARBA00023242"/>
    </source>
</evidence>
<name>A0AAD5X5G2_9FUNG</name>
<evidence type="ECO:0000256" key="1">
    <source>
        <dbReference type="ARBA" id="ARBA00004123"/>
    </source>
</evidence>
<evidence type="ECO:0000313" key="9">
    <source>
        <dbReference type="EMBL" id="KAJ3057515.1"/>
    </source>
</evidence>
<protein>
    <recommendedName>
        <fullName evidence="3 6">DNA replication complex GINS protein PSF1</fullName>
    </recommendedName>
</protein>
<dbReference type="Proteomes" id="UP001212841">
    <property type="component" value="Unassembled WGS sequence"/>
</dbReference>
<proteinExistence type="inferred from homology"/>
<evidence type="ECO:0000256" key="3">
    <source>
        <dbReference type="ARBA" id="ARBA00015143"/>
    </source>
</evidence>
<feature type="domain" description="GINS subunit" evidence="7">
    <location>
        <begin position="53"/>
        <end position="143"/>
    </location>
</feature>
<dbReference type="CDD" id="cd11710">
    <property type="entry name" value="GINS_A_psf1"/>
    <property type="match status" value="1"/>
</dbReference>
<comment type="subcellular location">
    <subcellularLocation>
        <location evidence="1 6">Nucleus</location>
    </subcellularLocation>
</comment>
<dbReference type="InterPro" id="IPR056783">
    <property type="entry name" value="PSF1_C"/>
</dbReference>
<accession>A0AAD5X5G2</accession>
<comment type="similarity">
    <text evidence="2 6">Belongs to the GINS1/PSF1 family.</text>
</comment>
<evidence type="ECO:0000313" key="10">
    <source>
        <dbReference type="Proteomes" id="UP001212841"/>
    </source>
</evidence>
<dbReference type="Gene3D" id="1.20.58.1030">
    <property type="match status" value="1"/>
</dbReference>
<evidence type="ECO:0000259" key="8">
    <source>
        <dbReference type="Pfam" id="PF24997"/>
    </source>
</evidence>
<dbReference type="AlphaFoldDB" id="A0AAD5X5G2"/>
<gene>
    <name evidence="9" type="primary">PSF1</name>
    <name evidence="9" type="ORF">HK097_004037</name>
</gene>
<comment type="subunit">
    <text evidence="6">Component of the GINS complex.</text>
</comment>
<reference evidence="9" key="1">
    <citation type="submission" date="2020-05" db="EMBL/GenBank/DDBJ databases">
        <title>Phylogenomic resolution of chytrid fungi.</title>
        <authorList>
            <person name="Stajich J.E."/>
            <person name="Amses K."/>
            <person name="Simmons R."/>
            <person name="Seto K."/>
            <person name="Myers J."/>
            <person name="Bonds A."/>
            <person name="Quandt C.A."/>
            <person name="Barry K."/>
            <person name="Liu P."/>
            <person name="Grigoriev I."/>
            <person name="Longcore J.E."/>
            <person name="James T.Y."/>
        </authorList>
    </citation>
    <scope>NUCLEOTIDE SEQUENCE</scope>
    <source>
        <strain evidence="9">JEL0318</strain>
    </source>
</reference>
<dbReference type="PANTHER" id="PTHR12914:SF2">
    <property type="entry name" value="DNA REPLICATION COMPLEX GINS PROTEIN PSF1"/>
    <property type="match status" value="1"/>
</dbReference>
<comment type="function">
    <text evidence="6">Required for correct functioning of the GINS complex, a complex that plays an essential role in the initiation of DNA replication, and progression of DNA replication forks. GINS complex seems to bind preferentially to single-stranded DNA.</text>
</comment>
<dbReference type="EMBL" id="JADGJD010000002">
    <property type="protein sequence ID" value="KAJ3057515.1"/>
    <property type="molecule type" value="Genomic_DNA"/>
</dbReference>
<dbReference type="InterPro" id="IPR036224">
    <property type="entry name" value="GINS_bundle-like_dom_sf"/>
</dbReference>
<dbReference type="Pfam" id="PF05916">
    <property type="entry name" value="Sld5"/>
    <property type="match status" value="1"/>
</dbReference>
<dbReference type="CDD" id="cd21696">
    <property type="entry name" value="GINS_B_Psf1"/>
    <property type="match status" value="1"/>
</dbReference>
<dbReference type="GO" id="GO:0000811">
    <property type="term" value="C:GINS complex"/>
    <property type="evidence" value="ECO:0007669"/>
    <property type="project" value="UniProtKB-UniRule"/>
</dbReference>
<dbReference type="SUPFAM" id="SSF158573">
    <property type="entry name" value="GINS helical bundle-like"/>
    <property type="match status" value="1"/>
</dbReference>
<comment type="caution">
    <text evidence="9">The sequence shown here is derived from an EMBL/GenBank/DDBJ whole genome shotgun (WGS) entry which is preliminary data.</text>
</comment>
<sequence length="208" mass="23220">MSTYSETSVKLIRDAKKIADTSTIFPYREELIRDILIEIRHLAQTFPALLEERNAALRTGNDDLAASRQIALTMHSLSLKRSKQCLLAYTRTRADCLSDALWELGGATGGAPSRLPQELKKNLSPVELEFVAKYSECISSYRGAFLDVDLGAALIPPKDLFVEVRVLKDCGEVMTESGPVRLMKDTQHYLKRTDVEGFITAGFLKHVD</sequence>
<organism evidence="9 10">
    <name type="scientific">Rhizophlyctis rosea</name>
    <dbReference type="NCBI Taxonomy" id="64517"/>
    <lineage>
        <taxon>Eukaryota</taxon>
        <taxon>Fungi</taxon>
        <taxon>Fungi incertae sedis</taxon>
        <taxon>Chytridiomycota</taxon>
        <taxon>Chytridiomycota incertae sedis</taxon>
        <taxon>Chytridiomycetes</taxon>
        <taxon>Rhizophlyctidales</taxon>
        <taxon>Rhizophlyctidaceae</taxon>
        <taxon>Rhizophlyctis</taxon>
    </lineage>
</organism>
<feature type="domain" description="DNA replication complex GINS protein PSF1 C-terminal" evidence="8">
    <location>
        <begin position="158"/>
        <end position="206"/>
    </location>
</feature>
<dbReference type="InterPro" id="IPR021151">
    <property type="entry name" value="GINS_A"/>
</dbReference>
<dbReference type="PANTHER" id="PTHR12914">
    <property type="entry name" value="PARTNER OF SLD5"/>
    <property type="match status" value="1"/>
</dbReference>
<evidence type="ECO:0000256" key="6">
    <source>
        <dbReference type="RuleBase" id="RU368085"/>
    </source>
</evidence>
<evidence type="ECO:0000256" key="2">
    <source>
        <dbReference type="ARBA" id="ARBA00006677"/>
    </source>
</evidence>
<keyword evidence="10" id="KW-1185">Reference proteome</keyword>
<dbReference type="GO" id="GO:1902983">
    <property type="term" value="P:DNA strand elongation involved in mitotic DNA replication"/>
    <property type="evidence" value="ECO:0007669"/>
    <property type="project" value="TreeGrafter"/>
</dbReference>
<keyword evidence="4 6" id="KW-0235">DNA replication</keyword>
<evidence type="ECO:0000259" key="7">
    <source>
        <dbReference type="Pfam" id="PF05916"/>
    </source>
</evidence>
<evidence type="ECO:0000256" key="4">
    <source>
        <dbReference type="ARBA" id="ARBA00022705"/>
    </source>
</evidence>
<dbReference type="InterPro" id="IPR005339">
    <property type="entry name" value="GINS_Psf1"/>
</dbReference>
<keyword evidence="5 6" id="KW-0539">Nucleus</keyword>